<gene>
    <name evidence="6" type="primary">mtnX</name>
    <name evidence="6" type="ORF">CLOTH_17180</name>
</gene>
<dbReference type="NCBIfam" id="TIGR01489">
    <property type="entry name" value="DKMTPPase-SF"/>
    <property type="match status" value="1"/>
</dbReference>
<evidence type="ECO:0000256" key="5">
    <source>
        <dbReference type="ARBA" id="ARBA00022842"/>
    </source>
</evidence>
<dbReference type="NCBIfam" id="TIGR01488">
    <property type="entry name" value="HAD-SF-IB"/>
    <property type="match status" value="1"/>
</dbReference>
<dbReference type="EMBL" id="MZGW01000008">
    <property type="protein sequence ID" value="OPJ55053.1"/>
    <property type="molecule type" value="Genomic_DNA"/>
</dbReference>
<proteinExistence type="inferred from homology"/>
<dbReference type="PANTHER" id="PTHR43344:SF21">
    <property type="entry name" value="POLYOL PHOSPHATE PHOSPHATASE PYP1"/>
    <property type="match status" value="1"/>
</dbReference>
<dbReference type="Proteomes" id="UP000190140">
    <property type="component" value="Unassembled WGS sequence"/>
</dbReference>
<comment type="caution">
    <text evidence="6">The sequence shown here is derived from an EMBL/GenBank/DDBJ whole genome shotgun (WGS) entry which is preliminary data.</text>
</comment>
<reference evidence="6 7" key="1">
    <citation type="submission" date="2017-03" db="EMBL/GenBank/DDBJ databases">
        <title>Genome sequence of Clostridium thermoalcaliphilum DSM 7309.</title>
        <authorList>
            <person name="Poehlein A."/>
            <person name="Daniel R."/>
        </authorList>
    </citation>
    <scope>NUCLEOTIDE SEQUENCE [LARGE SCALE GENOMIC DNA]</scope>
    <source>
        <strain evidence="6 7">DSM 7309</strain>
    </source>
</reference>
<evidence type="ECO:0000256" key="1">
    <source>
        <dbReference type="ARBA" id="ARBA00001946"/>
    </source>
</evidence>
<dbReference type="Gene3D" id="3.40.50.1000">
    <property type="entry name" value="HAD superfamily/HAD-like"/>
    <property type="match status" value="1"/>
</dbReference>
<evidence type="ECO:0000256" key="2">
    <source>
        <dbReference type="ARBA" id="ARBA00009184"/>
    </source>
</evidence>
<protein>
    <submittedName>
        <fullName evidence="6">2-hydroxy-3-keto-5-methylthiopentenyl-1-phosphate phosphatase</fullName>
        <ecNumber evidence="6">3.1.3.87</ecNumber>
    </submittedName>
</protein>
<accession>A0A1V4I512</accession>
<dbReference type="Gene3D" id="3.90.1470.20">
    <property type="match status" value="1"/>
</dbReference>
<name>A0A1V4I512_9FIRM</name>
<dbReference type="STRING" id="29349.CLOTH_17180"/>
<dbReference type="EC" id="3.1.3.87" evidence="6"/>
<dbReference type="InterPro" id="IPR050582">
    <property type="entry name" value="HAD-like_SerB"/>
</dbReference>
<dbReference type="GO" id="GO:0000287">
    <property type="term" value="F:magnesium ion binding"/>
    <property type="evidence" value="ECO:0007669"/>
    <property type="project" value="TreeGrafter"/>
</dbReference>
<dbReference type="SUPFAM" id="SSF56784">
    <property type="entry name" value="HAD-like"/>
    <property type="match status" value="1"/>
</dbReference>
<dbReference type="GO" id="GO:0043716">
    <property type="term" value="F:2-hydroxy-3-keto-5-methylthiopentenyl-1-phosphate phosphatase activity"/>
    <property type="evidence" value="ECO:0007669"/>
    <property type="project" value="UniProtKB-EC"/>
</dbReference>
<evidence type="ECO:0000256" key="4">
    <source>
        <dbReference type="ARBA" id="ARBA00022801"/>
    </source>
</evidence>
<keyword evidence="7" id="KW-1185">Reference proteome</keyword>
<dbReference type="InterPro" id="IPR023214">
    <property type="entry name" value="HAD_sf"/>
</dbReference>
<dbReference type="GO" id="GO:0006564">
    <property type="term" value="P:L-serine biosynthetic process"/>
    <property type="evidence" value="ECO:0007669"/>
    <property type="project" value="TreeGrafter"/>
</dbReference>
<comment type="cofactor">
    <cofactor evidence="1">
        <name>Mg(2+)</name>
        <dbReference type="ChEBI" id="CHEBI:18420"/>
    </cofactor>
</comment>
<evidence type="ECO:0000313" key="7">
    <source>
        <dbReference type="Proteomes" id="UP000190140"/>
    </source>
</evidence>
<dbReference type="GO" id="GO:0036424">
    <property type="term" value="F:L-phosphoserine phosphatase activity"/>
    <property type="evidence" value="ECO:0007669"/>
    <property type="project" value="TreeGrafter"/>
</dbReference>
<dbReference type="InterPro" id="IPR006384">
    <property type="entry name" value="HAD_hydro_PyrdxlP_Pase-like"/>
</dbReference>
<sequence>MIIYIIPQTTQKIRIVIFSVMNRGDNVEYIVICDFDGTITVEDTCTSMAKKFAKGDYRKLENMWIEGKYDAAHISQKILDMMDVNENELKDYIKSIKIDPHFKDFIKYIRENALEFYILSDGFDFNIDTILEENGIDGLMSFSNIITFEEDKIRAMFPNKNEECAKCGNCKSNIIKDINIDNKKVIYIGDGYSDRCASKLGDHIFAKGELAHYLTNKGIEFYSYTTFKDIIDVMKKIK</sequence>
<keyword evidence="3" id="KW-0479">Metal-binding</keyword>
<dbReference type="InterPro" id="IPR016965">
    <property type="entry name" value="Pase_PHOSPHO-typ"/>
</dbReference>
<dbReference type="PANTHER" id="PTHR43344">
    <property type="entry name" value="PHOSPHOSERINE PHOSPHATASE"/>
    <property type="match status" value="1"/>
</dbReference>
<dbReference type="Pfam" id="PF06888">
    <property type="entry name" value="Put_Phosphatase"/>
    <property type="match status" value="1"/>
</dbReference>
<comment type="similarity">
    <text evidence="2">Belongs to the HAD-like hydrolase superfamily. SerB family.</text>
</comment>
<keyword evidence="5" id="KW-0460">Magnesium</keyword>
<dbReference type="AlphaFoldDB" id="A0A1V4I512"/>
<dbReference type="InterPro" id="IPR036412">
    <property type="entry name" value="HAD-like_sf"/>
</dbReference>
<organism evidence="6 7">
    <name type="scientific">Alkalithermobacter paradoxus</name>
    <dbReference type="NCBI Taxonomy" id="29349"/>
    <lineage>
        <taxon>Bacteria</taxon>
        <taxon>Bacillati</taxon>
        <taxon>Bacillota</taxon>
        <taxon>Clostridia</taxon>
        <taxon>Peptostreptococcales</taxon>
        <taxon>Tepidibacteraceae</taxon>
        <taxon>Alkalithermobacter</taxon>
    </lineage>
</organism>
<dbReference type="GO" id="GO:0005737">
    <property type="term" value="C:cytoplasm"/>
    <property type="evidence" value="ECO:0007669"/>
    <property type="project" value="TreeGrafter"/>
</dbReference>
<evidence type="ECO:0000256" key="3">
    <source>
        <dbReference type="ARBA" id="ARBA00022723"/>
    </source>
</evidence>
<keyword evidence="4 6" id="KW-0378">Hydrolase</keyword>
<evidence type="ECO:0000313" key="6">
    <source>
        <dbReference type="EMBL" id="OPJ55053.1"/>
    </source>
</evidence>